<dbReference type="InterPro" id="IPR051791">
    <property type="entry name" value="Pra-immunoreactive"/>
</dbReference>
<feature type="domain" description="RDD" evidence="7">
    <location>
        <begin position="9"/>
        <end position="135"/>
    </location>
</feature>
<dbReference type="PANTHER" id="PTHR36115">
    <property type="entry name" value="PROLINE-RICH ANTIGEN HOMOLOG-RELATED"/>
    <property type="match status" value="1"/>
</dbReference>
<feature type="transmembrane region" description="Helical" evidence="6">
    <location>
        <begin position="50"/>
        <end position="71"/>
    </location>
</feature>
<dbReference type="Pfam" id="PF06271">
    <property type="entry name" value="RDD"/>
    <property type="match status" value="1"/>
</dbReference>
<evidence type="ECO:0000313" key="9">
    <source>
        <dbReference type="Proteomes" id="UP001524570"/>
    </source>
</evidence>
<name>A0ABT1TUY5_9GAMM</name>
<keyword evidence="2" id="KW-1003">Cell membrane</keyword>
<evidence type="ECO:0000256" key="5">
    <source>
        <dbReference type="ARBA" id="ARBA00023136"/>
    </source>
</evidence>
<dbReference type="EMBL" id="JANIBL010000038">
    <property type="protein sequence ID" value="MCQ8118335.1"/>
    <property type="molecule type" value="Genomic_DNA"/>
</dbReference>
<evidence type="ECO:0000256" key="6">
    <source>
        <dbReference type="SAM" id="Phobius"/>
    </source>
</evidence>
<evidence type="ECO:0000256" key="4">
    <source>
        <dbReference type="ARBA" id="ARBA00022989"/>
    </source>
</evidence>
<feature type="transmembrane region" description="Helical" evidence="6">
    <location>
        <begin position="15"/>
        <end position="38"/>
    </location>
</feature>
<keyword evidence="3 6" id="KW-0812">Transmembrane</keyword>
<keyword evidence="9" id="KW-1185">Reference proteome</keyword>
<dbReference type="PANTHER" id="PTHR36115:SF4">
    <property type="entry name" value="MEMBRANE PROTEIN"/>
    <property type="match status" value="1"/>
</dbReference>
<keyword evidence="4 6" id="KW-1133">Transmembrane helix</keyword>
<keyword evidence="5 6" id="KW-0472">Membrane</keyword>
<evidence type="ECO:0000259" key="7">
    <source>
        <dbReference type="Pfam" id="PF06271"/>
    </source>
</evidence>
<gene>
    <name evidence="8" type="ORF">NP589_12935</name>
</gene>
<comment type="caution">
    <text evidence="8">The sequence shown here is derived from an EMBL/GenBank/DDBJ whole genome shotgun (WGS) entry which is preliminary data.</text>
</comment>
<evidence type="ECO:0000256" key="1">
    <source>
        <dbReference type="ARBA" id="ARBA00004651"/>
    </source>
</evidence>
<evidence type="ECO:0000313" key="8">
    <source>
        <dbReference type="EMBL" id="MCQ8118335.1"/>
    </source>
</evidence>
<evidence type="ECO:0000256" key="2">
    <source>
        <dbReference type="ARBA" id="ARBA00022475"/>
    </source>
</evidence>
<comment type="subcellular location">
    <subcellularLocation>
        <location evidence="1">Cell membrane</location>
        <topology evidence="1">Multi-pass membrane protein</topology>
    </subcellularLocation>
</comment>
<feature type="transmembrane region" description="Helical" evidence="6">
    <location>
        <begin position="103"/>
        <end position="122"/>
    </location>
</feature>
<accession>A0ABT1TUY5</accession>
<organism evidence="8 9">
    <name type="scientific">Methylomonas rosea</name>
    <dbReference type="NCBI Taxonomy" id="2952227"/>
    <lineage>
        <taxon>Bacteria</taxon>
        <taxon>Pseudomonadati</taxon>
        <taxon>Pseudomonadota</taxon>
        <taxon>Gammaproteobacteria</taxon>
        <taxon>Methylococcales</taxon>
        <taxon>Methylococcaceae</taxon>
        <taxon>Methylomonas</taxon>
    </lineage>
</organism>
<sequence>MNPEDLELVGFWPRVGASIIDSILMAMIILPILMAFYGEEYWFSESFVQGPVDLLVSYIFPAAAVIAFWVAKQATPGKMAISAKIVDAKTGNPPSTGQFIGRYFAYYLSTFPLGLGLLWVAFDSRKQGWHDKLAGTLVVRPKNRAGNSKTFMDGKY</sequence>
<evidence type="ECO:0000256" key="3">
    <source>
        <dbReference type="ARBA" id="ARBA00022692"/>
    </source>
</evidence>
<dbReference type="RefSeq" id="WP_256607366.1">
    <property type="nucleotide sequence ID" value="NZ_JANIBL010000038.1"/>
</dbReference>
<reference evidence="8 9" key="1">
    <citation type="submission" date="2022-07" db="EMBL/GenBank/DDBJ databases">
        <title>Methylomonas rivi sp. nov., Methylomonas rosea sp. nov., Methylomonas aureus sp. nov. and Methylomonas subterranea sp. nov., four novel methanotrophs isolated from a freshwater creek and the deep terrestrial subsurface.</title>
        <authorList>
            <person name="Abin C."/>
            <person name="Sankaranarayanan K."/>
            <person name="Garner C."/>
            <person name="Sindelar R."/>
            <person name="Kotary K."/>
            <person name="Garner R."/>
            <person name="Barclay S."/>
            <person name="Lawson P."/>
            <person name="Krumholz L."/>
        </authorList>
    </citation>
    <scope>NUCLEOTIDE SEQUENCE [LARGE SCALE GENOMIC DNA]</scope>
    <source>
        <strain evidence="8 9">WSC-7</strain>
    </source>
</reference>
<dbReference type="Proteomes" id="UP001524570">
    <property type="component" value="Unassembled WGS sequence"/>
</dbReference>
<protein>
    <submittedName>
        <fullName evidence="8">RDD family protein</fullName>
    </submittedName>
</protein>
<dbReference type="InterPro" id="IPR010432">
    <property type="entry name" value="RDD"/>
</dbReference>
<proteinExistence type="predicted"/>